<evidence type="ECO:0000313" key="7">
    <source>
        <dbReference type="EMBL" id="KAL0117913.1"/>
    </source>
</evidence>
<keyword evidence="5" id="KW-0520">NAD</keyword>
<evidence type="ECO:0000256" key="1">
    <source>
        <dbReference type="ARBA" id="ARBA00003343"/>
    </source>
</evidence>
<dbReference type="Proteomes" id="UP001430953">
    <property type="component" value="Unassembled WGS sequence"/>
</dbReference>
<comment type="similarity">
    <text evidence="2">Belongs to the KptA/TPT1 family.</text>
</comment>
<keyword evidence="8" id="KW-1185">Reference proteome</keyword>
<organism evidence="7 8">
    <name type="scientific">Cardiocondyla obscurior</name>
    <dbReference type="NCBI Taxonomy" id="286306"/>
    <lineage>
        <taxon>Eukaryota</taxon>
        <taxon>Metazoa</taxon>
        <taxon>Ecdysozoa</taxon>
        <taxon>Arthropoda</taxon>
        <taxon>Hexapoda</taxon>
        <taxon>Insecta</taxon>
        <taxon>Pterygota</taxon>
        <taxon>Neoptera</taxon>
        <taxon>Endopterygota</taxon>
        <taxon>Hymenoptera</taxon>
        <taxon>Apocrita</taxon>
        <taxon>Aculeata</taxon>
        <taxon>Formicoidea</taxon>
        <taxon>Formicidae</taxon>
        <taxon>Myrmicinae</taxon>
        <taxon>Cardiocondyla</taxon>
    </lineage>
</organism>
<dbReference type="EMBL" id="JADYXP020000008">
    <property type="protein sequence ID" value="KAL0117913.1"/>
    <property type="molecule type" value="Genomic_DNA"/>
</dbReference>
<keyword evidence="4" id="KW-0808">Transferase</keyword>
<proteinExistence type="inferred from homology"/>
<dbReference type="SUPFAM" id="SSF56399">
    <property type="entry name" value="ADP-ribosylation"/>
    <property type="match status" value="1"/>
</dbReference>
<dbReference type="Gene3D" id="3.20.170.30">
    <property type="match status" value="1"/>
</dbReference>
<evidence type="ECO:0000256" key="4">
    <source>
        <dbReference type="ARBA" id="ARBA00022679"/>
    </source>
</evidence>
<dbReference type="InterPro" id="IPR042081">
    <property type="entry name" value="RNA_2'-PTrans_C"/>
</dbReference>
<protein>
    <recommendedName>
        <fullName evidence="3">2'-phosphotransferase</fullName>
        <ecNumber evidence="3">2.7.1.160</ecNumber>
    </recommendedName>
</protein>
<dbReference type="PANTHER" id="PTHR12684:SF2">
    <property type="entry name" value="TRNA 2'-PHOSPHOTRANSFERASE 1"/>
    <property type="match status" value="1"/>
</dbReference>
<reference evidence="7 8" key="1">
    <citation type="submission" date="2023-03" db="EMBL/GenBank/DDBJ databases">
        <title>High recombination rates correlate with genetic variation in Cardiocondyla obscurior ants.</title>
        <authorList>
            <person name="Errbii M."/>
        </authorList>
    </citation>
    <scope>NUCLEOTIDE SEQUENCE [LARGE SCALE GENOMIC DNA]</scope>
    <source>
        <strain evidence="7">Alpha-2009</strain>
        <tissue evidence="7">Whole body</tissue>
    </source>
</reference>
<comment type="catalytic activity">
    <reaction evidence="6">
        <text>2'-phospho-[ligated tRNA] + NAD(+) = mature tRNA + ADP-alpha-D-ribose 1'',2''-cyclic phosphate + nicotinamide</text>
        <dbReference type="Rhea" id="RHEA:23324"/>
        <dbReference type="Rhea" id="RHEA-COMP:11106"/>
        <dbReference type="Rhea" id="RHEA-COMP:11107"/>
        <dbReference type="ChEBI" id="CHEBI:17154"/>
        <dbReference type="ChEBI" id="CHEBI:57540"/>
        <dbReference type="ChEBI" id="CHEBI:76596"/>
        <dbReference type="ChEBI" id="CHEBI:82883"/>
        <dbReference type="ChEBI" id="CHEBI:85027"/>
        <dbReference type="EC" id="2.7.1.160"/>
    </reaction>
</comment>
<dbReference type="GO" id="GO:0006388">
    <property type="term" value="P:tRNA splicing, via endonucleolytic cleavage and ligation"/>
    <property type="evidence" value="ECO:0007669"/>
    <property type="project" value="TreeGrafter"/>
</dbReference>
<comment type="caution">
    <text evidence="7">The sequence shown here is derived from an EMBL/GenBank/DDBJ whole genome shotgun (WGS) entry which is preliminary data.</text>
</comment>
<evidence type="ECO:0000256" key="3">
    <source>
        <dbReference type="ARBA" id="ARBA00012007"/>
    </source>
</evidence>
<evidence type="ECO:0000256" key="2">
    <source>
        <dbReference type="ARBA" id="ARBA00009836"/>
    </source>
</evidence>
<evidence type="ECO:0000256" key="6">
    <source>
        <dbReference type="ARBA" id="ARBA00047949"/>
    </source>
</evidence>
<comment type="function">
    <text evidence="1">Catalyzes the last step of tRNA splicing, the transfer of the splice junction 2'-phosphate from ligated tRNA to NAD to produce ADP-ribose 1''-2'' cyclic phosphate.</text>
</comment>
<gene>
    <name evidence="7" type="ORF">PUN28_008948</name>
</gene>
<dbReference type="AlphaFoldDB" id="A0AAW2FQ66"/>
<dbReference type="Gene3D" id="1.10.10.970">
    <property type="entry name" value="RNA 2'-phosphotransferase, Tpt1/KptA family, N-terminal domain"/>
    <property type="match status" value="1"/>
</dbReference>
<dbReference type="Pfam" id="PF01885">
    <property type="entry name" value="PTS_2-RNA"/>
    <property type="match status" value="1"/>
</dbReference>
<dbReference type="InterPro" id="IPR042080">
    <property type="entry name" value="RNA_2'-PTrans_N"/>
</dbReference>
<evidence type="ECO:0000313" key="8">
    <source>
        <dbReference type="Proteomes" id="UP001430953"/>
    </source>
</evidence>
<dbReference type="GO" id="GO:0000215">
    <property type="term" value="F:tRNA 2'-phosphotransferase activity"/>
    <property type="evidence" value="ECO:0007669"/>
    <property type="project" value="UniProtKB-EC"/>
</dbReference>
<dbReference type="PANTHER" id="PTHR12684">
    <property type="entry name" value="PUTATIVE PHOSPHOTRANSFERASE"/>
    <property type="match status" value="1"/>
</dbReference>
<name>A0AAW2FQ66_9HYME</name>
<dbReference type="InterPro" id="IPR002745">
    <property type="entry name" value="Ptrans_KptA/Tpt1"/>
</dbReference>
<evidence type="ECO:0000256" key="5">
    <source>
        <dbReference type="ARBA" id="ARBA00023027"/>
    </source>
</evidence>
<dbReference type="EC" id="2.7.1.160" evidence="3"/>
<accession>A0AAW2FQ66</accession>
<sequence>MRFRSAFSFNRSKDDVILGRKLSYLLRHAALKEGLNIKPDGFVAVSELLGKSLQRYTVDDIKRVVETNNKKRFTLKTINGVLEIKANQGHSIPEINELSLKVLEHVEFDIVHGTFFKYWMKIKTEGLSRMTRNFIHFAKGSTGLRQNAELFIYINFSKAKENGLVFFESENNIVLCAGNAEGFIKTKYFLKAITRDSQILEFS</sequence>